<protein>
    <recommendedName>
        <fullName evidence="4">CDP-2,3-bis-(O-geranylgeranyl)-sn-glycerol synthase</fullName>
    </recommendedName>
</protein>
<keyword evidence="1" id="KW-0812">Transmembrane</keyword>
<sequence length="184" mass="21357">MNLTFILQCLWFFLPAYFANMAPTFAKKAGILESLAKPIDLGKNFKGKPIFGFHKTWRGMISGIVLGILISYFQKFLFQFSFFQKISFFNYQKLNVFFLGFLLSFGALFGDLISSFFKRRKNIKSGDSWIPFDQISFVIGALFFTFFFFPISTSAYFLILFLSFFLHIIGNRLGFWLKISDGKI</sequence>
<evidence type="ECO:0000313" key="2">
    <source>
        <dbReference type="EMBL" id="PIY90785.1"/>
    </source>
</evidence>
<name>A0A2M7R812_9BACT</name>
<reference evidence="3" key="1">
    <citation type="submission" date="2017-09" db="EMBL/GenBank/DDBJ databases">
        <title>Depth-based differentiation of microbial function through sediment-hosted aquifers and enrichment of novel symbionts in the deep terrestrial subsurface.</title>
        <authorList>
            <person name="Probst A.J."/>
            <person name="Ladd B."/>
            <person name="Jarett J.K."/>
            <person name="Geller-Mcgrath D.E."/>
            <person name="Sieber C.M.K."/>
            <person name="Emerson J.B."/>
            <person name="Anantharaman K."/>
            <person name="Thomas B.C."/>
            <person name="Malmstrom R."/>
            <person name="Stieglmeier M."/>
            <person name="Klingl A."/>
            <person name="Woyke T."/>
            <person name="Ryan C.M."/>
            <person name="Banfield J.F."/>
        </authorList>
    </citation>
    <scope>NUCLEOTIDE SEQUENCE [LARGE SCALE GENOMIC DNA]</scope>
</reference>
<dbReference type="Pfam" id="PF01864">
    <property type="entry name" value="CarS-like"/>
    <property type="match status" value="1"/>
</dbReference>
<feature type="transmembrane region" description="Helical" evidence="1">
    <location>
        <begin position="137"/>
        <end position="169"/>
    </location>
</feature>
<dbReference type="PANTHER" id="PTHR39650:SF1">
    <property type="entry name" value="CDP-ARCHAEOL SYNTHASE"/>
    <property type="match status" value="1"/>
</dbReference>
<keyword evidence="1" id="KW-1133">Transmembrane helix</keyword>
<feature type="transmembrane region" description="Helical" evidence="1">
    <location>
        <begin position="94"/>
        <end position="117"/>
    </location>
</feature>
<evidence type="ECO:0000313" key="3">
    <source>
        <dbReference type="Proteomes" id="UP000230055"/>
    </source>
</evidence>
<organism evidence="2 3">
    <name type="scientific">Candidatus Nealsonbacteria bacterium CG_4_10_14_0_8_um_filter_35_10</name>
    <dbReference type="NCBI Taxonomy" id="1974683"/>
    <lineage>
        <taxon>Bacteria</taxon>
        <taxon>Candidatus Nealsoniibacteriota</taxon>
    </lineage>
</organism>
<dbReference type="EMBL" id="PFLX01000042">
    <property type="protein sequence ID" value="PIY90785.1"/>
    <property type="molecule type" value="Genomic_DNA"/>
</dbReference>
<dbReference type="InterPro" id="IPR032690">
    <property type="entry name" value="CarS"/>
</dbReference>
<accession>A0A2M7R812</accession>
<feature type="transmembrane region" description="Helical" evidence="1">
    <location>
        <begin position="50"/>
        <end position="73"/>
    </location>
</feature>
<evidence type="ECO:0000256" key="1">
    <source>
        <dbReference type="SAM" id="Phobius"/>
    </source>
</evidence>
<dbReference type="Proteomes" id="UP000230055">
    <property type="component" value="Unassembled WGS sequence"/>
</dbReference>
<keyword evidence="1" id="KW-0472">Membrane</keyword>
<comment type="caution">
    <text evidence="2">The sequence shown here is derived from an EMBL/GenBank/DDBJ whole genome shotgun (WGS) entry which is preliminary data.</text>
</comment>
<evidence type="ECO:0008006" key="4">
    <source>
        <dbReference type="Google" id="ProtNLM"/>
    </source>
</evidence>
<proteinExistence type="predicted"/>
<dbReference type="PANTHER" id="PTHR39650">
    <property type="entry name" value="CDP-ARCHAEOL SYNTHASE"/>
    <property type="match status" value="1"/>
</dbReference>
<dbReference type="AlphaFoldDB" id="A0A2M7R812"/>
<gene>
    <name evidence="2" type="ORF">COY72_01665</name>
</gene>